<name>A0A495ED06_9FLAO</name>
<feature type="transmembrane region" description="Helical" evidence="6">
    <location>
        <begin position="330"/>
        <end position="352"/>
    </location>
</feature>
<comment type="caution">
    <text evidence="7">The sequence shown here is derived from an EMBL/GenBank/DDBJ whole genome shotgun (WGS) entry which is preliminary data.</text>
</comment>
<evidence type="ECO:0000313" key="7">
    <source>
        <dbReference type="EMBL" id="RKR14774.1"/>
    </source>
</evidence>
<feature type="transmembrane region" description="Helical" evidence="6">
    <location>
        <begin position="119"/>
        <end position="140"/>
    </location>
</feature>
<dbReference type="InterPro" id="IPR050833">
    <property type="entry name" value="Poly_Biosynth_Transport"/>
</dbReference>
<evidence type="ECO:0000313" key="8">
    <source>
        <dbReference type="Proteomes" id="UP000269412"/>
    </source>
</evidence>
<dbReference type="EMBL" id="RBIQ01000007">
    <property type="protein sequence ID" value="RKR14774.1"/>
    <property type="molecule type" value="Genomic_DNA"/>
</dbReference>
<evidence type="ECO:0000256" key="6">
    <source>
        <dbReference type="SAM" id="Phobius"/>
    </source>
</evidence>
<dbReference type="GO" id="GO:0005886">
    <property type="term" value="C:plasma membrane"/>
    <property type="evidence" value="ECO:0007669"/>
    <property type="project" value="UniProtKB-SubCell"/>
</dbReference>
<proteinExistence type="predicted"/>
<keyword evidence="4 6" id="KW-1133">Transmembrane helix</keyword>
<sequence>MSKIVQNSTIYIFLNFFQKGINLLLLPVLTVYLTTNDYGIVAVVVGINSFLNIFYLLCLNASLNRFYYEYKGDKLKTKKLFGTIITFVLIFSAFLSLILFVAHKWLIDPFLDSIDFFPYMFLGMISVLFNPVFAIFQSAMQAKQEGKRFGKNNFAFFIVNVVFVLITVLGFNLGAKGVLGSLAITNVLFGFYTLGKFGKEIVFGIDWQILKTCLRYSLPLVPHSLSAVATNFIDRIFVNTFLSTSLVGIYSLGNVFGSIVLFIATGINQAFVPWFNEKVKKQEQNQIPEKAKLIVLGYCIIALGLSFFGKDVISILTPKAYHDAWQVVPFFAFSAVFNGIYYFLVAPLFYNLKANGNRIIPLLTISTAIINITLNYFFTIKYGIMGTAVSTLISKMILAVLVSLVYKKFMKINFYVKLMMIYAFSFFILSLLIFVNFEWNQFLIKLAIYLLLIVIVFIMNKKKFIELSTTFRKY</sequence>
<feature type="transmembrane region" description="Helical" evidence="6">
    <location>
        <begin position="359"/>
        <end position="378"/>
    </location>
</feature>
<gene>
    <name evidence="7" type="ORF">CLV91_0853</name>
</gene>
<feature type="transmembrane region" description="Helical" evidence="6">
    <location>
        <begin position="80"/>
        <end position="107"/>
    </location>
</feature>
<evidence type="ECO:0000256" key="3">
    <source>
        <dbReference type="ARBA" id="ARBA00022692"/>
    </source>
</evidence>
<dbReference type="Pfam" id="PF01943">
    <property type="entry name" value="Polysacc_synt"/>
    <property type="match status" value="1"/>
</dbReference>
<dbReference type="PANTHER" id="PTHR30250:SF11">
    <property type="entry name" value="O-ANTIGEN TRANSPORTER-RELATED"/>
    <property type="match status" value="1"/>
</dbReference>
<feature type="transmembrane region" description="Helical" evidence="6">
    <location>
        <begin position="177"/>
        <end position="195"/>
    </location>
</feature>
<feature type="transmembrane region" description="Helical" evidence="6">
    <location>
        <begin position="249"/>
        <end position="272"/>
    </location>
</feature>
<reference evidence="7 8" key="1">
    <citation type="submission" date="2018-10" db="EMBL/GenBank/DDBJ databases">
        <title>Genomic Encyclopedia of Archaeal and Bacterial Type Strains, Phase II (KMG-II): from individual species to whole genera.</title>
        <authorList>
            <person name="Goeker M."/>
        </authorList>
    </citation>
    <scope>NUCLEOTIDE SEQUENCE [LARGE SCALE GENOMIC DNA]</scope>
    <source>
        <strain evidence="7 8">DSM 25230</strain>
    </source>
</reference>
<feature type="transmembrane region" description="Helical" evidence="6">
    <location>
        <begin position="293"/>
        <end position="310"/>
    </location>
</feature>
<comment type="subcellular location">
    <subcellularLocation>
        <location evidence="1">Cell membrane</location>
        <topology evidence="1">Multi-pass membrane protein</topology>
    </subcellularLocation>
</comment>
<keyword evidence="5 6" id="KW-0472">Membrane</keyword>
<keyword evidence="3 6" id="KW-0812">Transmembrane</keyword>
<dbReference type="RefSeq" id="WP_121064289.1">
    <property type="nucleotide sequence ID" value="NZ_RBIQ01000007.1"/>
</dbReference>
<evidence type="ECO:0000256" key="1">
    <source>
        <dbReference type="ARBA" id="ARBA00004651"/>
    </source>
</evidence>
<organism evidence="7 8">
    <name type="scientific">Maribacter vaceletii</name>
    <dbReference type="NCBI Taxonomy" id="1206816"/>
    <lineage>
        <taxon>Bacteria</taxon>
        <taxon>Pseudomonadati</taxon>
        <taxon>Bacteroidota</taxon>
        <taxon>Flavobacteriia</taxon>
        <taxon>Flavobacteriales</taxon>
        <taxon>Flavobacteriaceae</taxon>
        <taxon>Maribacter</taxon>
    </lineage>
</organism>
<feature type="transmembrane region" description="Helical" evidence="6">
    <location>
        <begin position="216"/>
        <end position="237"/>
    </location>
</feature>
<dbReference type="Proteomes" id="UP000269412">
    <property type="component" value="Unassembled WGS sequence"/>
</dbReference>
<accession>A0A495ED06</accession>
<feature type="transmembrane region" description="Helical" evidence="6">
    <location>
        <begin position="12"/>
        <end position="32"/>
    </location>
</feature>
<keyword evidence="2" id="KW-1003">Cell membrane</keyword>
<dbReference type="OrthoDB" id="1495589at2"/>
<dbReference type="AlphaFoldDB" id="A0A495ED06"/>
<feature type="transmembrane region" description="Helical" evidence="6">
    <location>
        <begin position="442"/>
        <end position="459"/>
    </location>
</feature>
<protein>
    <submittedName>
        <fullName evidence="7">O-antigen/teichoic acid export membrane protein</fullName>
    </submittedName>
</protein>
<evidence type="ECO:0000256" key="5">
    <source>
        <dbReference type="ARBA" id="ARBA00023136"/>
    </source>
</evidence>
<feature type="transmembrane region" description="Helical" evidence="6">
    <location>
        <begin position="384"/>
        <end position="406"/>
    </location>
</feature>
<feature type="transmembrane region" description="Helical" evidence="6">
    <location>
        <begin position="418"/>
        <end position="436"/>
    </location>
</feature>
<evidence type="ECO:0000256" key="4">
    <source>
        <dbReference type="ARBA" id="ARBA00022989"/>
    </source>
</evidence>
<dbReference type="InterPro" id="IPR002797">
    <property type="entry name" value="Polysacc_synth"/>
</dbReference>
<feature type="transmembrane region" description="Helical" evidence="6">
    <location>
        <begin position="38"/>
        <end position="59"/>
    </location>
</feature>
<feature type="transmembrane region" description="Helical" evidence="6">
    <location>
        <begin position="152"/>
        <end position="171"/>
    </location>
</feature>
<keyword evidence="8" id="KW-1185">Reference proteome</keyword>
<evidence type="ECO:0000256" key="2">
    <source>
        <dbReference type="ARBA" id="ARBA00022475"/>
    </source>
</evidence>
<dbReference type="PANTHER" id="PTHR30250">
    <property type="entry name" value="PST FAMILY PREDICTED COLANIC ACID TRANSPORTER"/>
    <property type="match status" value="1"/>
</dbReference>